<evidence type="ECO:0000313" key="8">
    <source>
        <dbReference type="EMBL" id="QPC43259.1"/>
    </source>
</evidence>
<dbReference type="EMBL" id="CP058214">
    <property type="protein sequence ID" value="QPC43259.1"/>
    <property type="molecule type" value="Genomic_DNA"/>
</dbReference>
<proteinExistence type="inferred from homology"/>
<comment type="similarity">
    <text evidence="3 6">Belongs to the MoeA family.</text>
</comment>
<keyword evidence="6" id="KW-0500">Molybdenum</keyword>
<comment type="cofactor">
    <cofactor evidence="6">
        <name>Mg(2+)</name>
        <dbReference type="ChEBI" id="CHEBI:18420"/>
    </cofactor>
</comment>
<dbReference type="Pfam" id="PF03453">
    <property type="entry name" value="MoeA_N"/>
    <property type="match status" value="1"/>
</dbReference>
<dbReference type="InterPro" id="IPR001453">
    <property type="entry name" value="MoaB/Mog_dom"/>
</dbReference>
<evidence type="ECO:0000256" key="2">
    <source>
        <dbReference type="ARBA" id="ARBA00005046"/>
    </source>
</evidence>
<dbReference type="SUPFAM" id="SSF63867">
    <property type="entry name" value="MoeA C-terminal domain-like"/>
    <property type="match status" value="1"/>
</dbReference>
<dbReference type="CDD" id="cd00887">
    <property type="entry name" value="MoeA"/>
    <property type="match status" value="1"/>
</dbReference>
<evidence type="ECO:0000256" key="6">
    <source>
        <dbReference type="RuleBase" id="RU365090"/>
    </source>
</evidence>
<keyword evidence="9" id="KW-1185">Reference proteome</keyword>
<dbReference type="RefSeq" id="WP_213160621.1">
    <property type="nucleotide sequence ID" value="NZ_CP058214.1"/>
</dbReference>
<name>A0A7S8HCA5_9HYPH</name>
<dbReference type="Pfam" id="PF03454">
    <property type="entry name" value="MoeA_C"/>
    <property type="match status" value="1"/>
</dbReference>
<dbReference type="Gene3D" id="2.40.340.10">
    <property type="entry name" value="MoeA, C-terminal, domain IV"/>
    <property type="match status" value="1"/>
</dbReference>
<dbReference type="AlphaFoldDB" id="A0A7S8HCA5"/>
<dbReference type="PROSITE" id="PS01079">
    <property type="entry name" value="MOCF_BIOSYNTHESIS_2"/>
    <property type="match status" value="1"/>
</dbReference>
<accession>A0A7S8HCA5</accession>
<comment type="pathway">
    <text evidence="2 6">Cofactor biosynthesis; molybdopterin biosynthesis.</text>
</comment>
<evidence type="ECO:0000256" key="4">
    <source>
        <dbReference type="ARBA" id="ARBA00023150"/>
    </source>
</evidence>
<dbReference type="EC" id="2.10.1.1" evidence="6"/>
<reference evidence="8 9" key="1">
    <citation type="submission" date="2020-06" db="EMBL/GenBank/DDBJ databases">
        <title>Genome sequence of 2 isolates from Red Sea Mangroves.</title>
        <authorList>
            <person name="Sefrji F."/>
            <person name="Michoud G."/>
            <person name="Merlino G."/>
            <person name="Daffonchio D."/>
        </authorList>
    </citation>
    <scope>NUCLEOTIDE SEQUENCE [LARGE SCALE GENOMIC DNA]</scope>
    <source>
        <strain evidence="8 9">R1DC25</strain>
    </source>
</reference>
<keyword evidence="6" id="KW-0460">Magnesium</keyword>
<dbReference type="KEGG" id="kmn:HW532_11490"/>
<organism evidence="8 9">
    <name type="scientific">Kaustia mangrovi</name>
    <dbReference type="NCBI Taxonomy" id="2593653"/>
    <lineage>
        <taxon>Bacteria</taxon>
        <taxon>Pseudomonadati</taxon>
        <taxon>Pseudomonadota</taxon>
        <taxon>Alphaproteobacteria</taxon>
        <taxon>Hyphomicrobiales</taxon>
        <taxon>Parvibaculaceae</taxon>
        <taxon>Kaustia</taxon>
    </lineage>
</organism>
<dbReference type="InterPro" id="IPR005111">
    <property type="entry name" value="MoeA_C_domain_IV"/>
</dbReference>
<dbReference type="UniPathway" id="UPA00344"/>
<dbReference type="Proteomes" id="UP000593594">
    <property type="component" value="Chromosome"/>
</dbReference>
<dbReference type="NCBIfam" id="NF045515">
    <property type="entry name" value="Glp_gephyrin"/>
    <property type="match status" value="1"/>
</dbReference>
<dbReference type="InterPro" id="IPR005110">
    <property type="entry name" value="MoeA_linker/N"/>
</dbReference>
<dbReference type="GO" id="GO:0006777">
    <property type="term" value="P:Mo-molybdopterin cofactor biosynthetic process"/>
    <property type="evidence" value="ECO:0007669"/>
    <property type="project" value="UniProtKB-UniRule"/>
</dbReference>
<dbReference type="InterPro" id="IPR038987">
    <property type="entry name" value="MoeA-like"/>
</dbReference>
<dbReference type="SUPFAM" id="SSF63882">
    <property type="entry name" value="MoeA N-terminal region -like"/>
    <property type="match status" value="1"/>
</dbReference>
<dbReference type="NCBIfam" id="TIGR00177">
    <property type="entry name" value="molyb_syn"/>
    <property type="match status" value="1"/>
</dbReference>
<dbReference type="SMART" id="SM00852">
    <property type="entry name" value="MoCF_biosynth"/>
    <property type="match status" value="1"/>
</dbReference>
<evidence type="ECO:0000256" key="3">
    <source>
        <dbReference type="ARBA" id="ARBA00010763"/>
    </source>
</evidence>
<comment type="function">
    <text evidence="1 6">Catalyzes the insertion of molybdate into adenylated molybdopterin with the concomitant release of AMP.</text>
</comment>
<dbReference type="InterPro" id="IPR036425">
    <property type="entry name" value="MoaB/Mog-like_dom_sf"/>
</dbReference>
<comment type="catalytic activity">
    <reaction evidence="5">
        <text>adenylyl-molybdopterin + molybdate = Mo-molybdopterin + AMP + H(+)</text>
        <dbReference type="Rhea" id="RHEA:35047"/>
        <dbReference type="ChEBI" id="CHEBI:15378"/>
        <dbReference type="ChEBI" id="CHEBI:36264"/>
        <dbReference type="ChEBI" id="CHEBI:62727"/>
        <dbReference type="ChEBI" id="CHEBI:71302"/>
        <dbReference type="ChEBI" id="CHEBI:456215"/>
        <dbReference type="EC" id="2.10.1.1"/>
    </reaction>
</comment>
<dbReference type="InterPro" id="IPR036688">
    <property type="entry name" value="MoeA_C_domain_IV_sf"/>
</dbReference>
<keyword evidence="6" id="KW-0479">Metal-binding</keyword>
<feature type="domain" description="MoaB/Mog" evidence="7">
    <location>
        <begin position="178"/>
        <end position="315"/>
    </location>
</feature>
<dbReference type="Gene3D" id="3.40.980.10">
    <property type="entry name" value="MoaB/Mog-like domain"/>
    <property type="match status" value="1"/>
</dbReference>
<evidence type="ECO:0000256" key="1">
    <source>
        <dbReference type="ARBA" id="ARBA00002901"/>
    </source>
</evidence>
<evidence type="ECO:0000313" key="9">
    <source>
        <dbReference type="Proteomes" id="UP000593594"/>
    </source>
</evidence>
<dbReference type="SUPFAM" id="SSF53218">
    <property type="entry name" value="Molybdenum cofactor biosynthesis proteins"/>
    <property type="match status" value="1"/>
</dbReference>
<dbReference type="Gene3D" id="3.90.105.10">
    <property type="entry name" value="Molybdopterin biosynthesis moea protein, domain 2"/>
    <property type="match status" value="1"/>
</dbReference>
<dbReference type="PANTHER" id="PTHR10192">
    <property type="entry name" value="MOLYBDOPTERIN BIOSYNTHESIS PROTEIN"/>
    <property type="match status" value="1"/>
</dbReference>
<dbReference type="InterPro" id="IPR036135">
    <property type="entry name" value="MoeA_linker/N_sf"/>
</dbReference>
<dbReference type="GO" id="GO:0046872">
    <property type="term" value="F:metal ion binding"/>
    <property type="evidence" value="ECO:0007669"/>
    <property type="project" value="UniProtKB-UniRule"/>
</dbReference>
<dbReference type="Pfam" id="PF00994">
    <property type="entry name" value="MoCF_biosynth"/>
    <property type="match status" value="1"/>
</dbReference>
<gene>
    <name evidence="8" type="ORF">HW532_11490</name>
</gene>
<dbReference type="Gene3D" id="2.170.190.11">
    <property type="entry name" value="Molybdopterin biosynthesis moea protein, domain 3"/>
    <property type="match status" value="1"/>
</dbReference>
<dbReference type="GO" id="GO:0005829">
    <property type="term" value="C:cytosol"/>
    <property type="evidence" value="ECO:0007669"/>
    <property type="project" value="TreeGrafter"/>
</dbReference>
<protein>
    <recommendedName>
        <fullName evidence="6">Molybdopterin molybdenumtransferase</fullName>
        <ecNumber evidence="6">2.10.1.1</ecNumber>
    </recommendedName>
</protein>
<sequence length="414" mass="42294">MLAVDDAVALALSMVAPVRESEAVGLGHAVGRIAARTLCAPRPMPFFDQSAMDGFAIRLGDLDGEGPWHLEVAGTVAAGDSPSGAALPAGAAWRIFTGAPVPRGADAVVRAEDCTDMGALLTVRHRPREGANIRPLGSDIARGAELVAGGTRIEPRHVGLLAANGHTTLDVVRRPRIGILSTGSELLSRAAPDGGRIFDANRPMLIALAERAGAEAVDLGILDDDRQETARTLARHAGRFDMLISSGAVSVGARDFVRAALLDAGGRVHGWKVALKPGKPAMFATLKRTAYLGLPGNPLAAFVGFELFARAQIARLAGAGGDGAVEVRALAGFAASRKTGRTEFVPARVRDRSPEGLPVLETLGNGSSGTLHALCQADGLAVIPAGVSGIAPGDPLGFRAFAPSGAGPGTGDAA</sequence>
<dbReference type="InterPro" id="IPR008284">
    <property type="entry name" value="MoCF_biosynth_CS"/>
</dbReference>
<keyword evidence="6 8" id="KW-0808">Transferase</keyword>
<evidence type="ECO:0000259" key="7">
    <source>
        <dbReference type="SMART" id="SM00852"/>
    </source>
</evidence>
<keyword evidence="4 6" id="KW-0501">Molybdenum cofactor biosynthesis</keyword>
<dbReference type="PANTHER" id="PTHR10192:SF5">
    <property type="entry name" value="GEPHYRIN"/>
    <property type="match status" value="1"/>
</dbReference>
<dbReference type="GO" id="GO:0061599">
    <property type="term" value="F:molybdopterin molybdotransferase activity"/>
    <property type="evidence" value="ECO:0007669"/>
    <property type="project" value="UniProtKB-UniRule"/>
</dbReference>
<evidence type="ECO:0000256" key="5">
    <source>
        <dbReference type="ARBA" id="ARBA00047317"/>
    </source>
</evidence>